<dbReference type="SMART" id="SM01169">
    <property type="entry name" value="DUF1943"/>
    <property type="match status" value="1"/>
</dbReference>
<evidence type="ECO:0000256" key="2">
    <source>
        <dbReference type="ARBA" id="ARBA00022525"/>
    </source>
</evidence>
<protein>
    <recommendedName>
        <fullName evidence="4">Vitellinogen open beta-sheet domain-containing protein</fullName>
    </recommendedName>
</protein>
<comment type="caution">
    <text evidence="5">The sequence shown here is derived from an EMBL/GenBank/DDBJ whole genome shotgun (WGS) entry which is preliminary data.</text>
</comment>
<dbReference type="InterPro" id="IPR050733">
    <property type="entry name" value="Vitellogenin/Apolipophorin"/>
</dbReference>
<dbReference type="Gene3D" id="2.20.50.20">
    <property type="entry name" value="Lipovitellin. Chain A, domain 3"/>
    <property type="match status" value="1"/>
</dbReference>
<evidence type="ECO:0000259" key="4">
    <source>
        <dbReference type="SMART" id="SM01169"/>
    </source>
</evidence>
<dbReference type="InterPro" id="IPR015817">
    <property type="entry name" value="Vitellinogen_open_b-sht_sub1"/>
</dbReference>
<dbReference type="Gene3D" id="2.20.80.10">
    <property type="entry name" value="Lipovitellin-phosvitin complex, chain A, domain 4"/>
    <property type="match status" value="1"/>
</dbReference>
<comment type="subcellular location">
    <subcellularLocation>
        <location evidence="1">Secreted</location>
    </subcellularLocation>
</comment>
<organism evidence="5 6">
    <name type="scientific">Mytilus edulis</name>
    <name type="common">Blue mussel</name>
    <dbReference type="NCBI Taxonomy" id="6550"/>
    <lineage>
        <taxon>Eukaryota</taxon>
        <taxon>Metazoa</taxon>
        <taxon>Spiralia</taxon>
        <taxon>Lophotrochozoa</taxon>
        <taxon>Mollusca</taxon>
        <taxon>Bivalvia</taxon>
        <taxon>Autobranchia</taxon>
        <taxon>Pteriomorphia</taxon>
        <taxon>Mytilida</taxon>
        <taxon>Mytiloidea</taxon>
        <taxon>Mytilidae</taxon>
        <taxon>Mytilinae</taxon>
        <taxon>Mytilus</taxon>
    </lineage>
</organism>
<dbReference type="InterPro" id="IPR015255">
    <property type="entry name" value="Vitellinogen_open_b-sht"/>
</dbReference>
<dbReference type="AlphaFoldDB" id="A0A8S3PTY2"/>
<dbReference type="EMBL" id="CAJPWZ010000137">
    <property type="protein sequence ID" value="CAG2186508.1"/>
    <property type="molecule type" value="Genomic_DNA"/>
</dbReference>
<dbReference type="InterPro" id="IPR009454">
    <property type="entry name" value="Lipid_transpt_open_b-sht"/>
</dbReference>
<dbReference type="OrthoDB" id="6158782at2759"/>
<keyword evidence="2" id="KW-0964">Secreted</keyword>
<evidence type="ECO:0000313" key="6">
    <source>
        <dbReference type="Proteomes" id="UP000683360"/>
    </source>
</evidence>
<dbReference type="Pfam" id="PF09172">
    <property type="entry name" value="Vit_open_b-sht"/>
    <property type="match status" value="1"/>
</dbReference>
<dbReference type="PANTHER" id="PTHR23345:SF15">
    <property type="entry name" value="VITELLOGENIN 1-RELATED"/>
    <property type="match status" value="1"/>
</dbReference>
<evidence type="ECO:0000256" key="1">
    <source>
        <dbReference type="ARBA" id="ARBA00004613"/>
    </source>
</evidence>
<dbReference type="Pfam" id="PF06448">
    <property type="entry name" value="DUF1081"/>
    <property type="match status" value="1"/>
</dbReference>
<evidence type="ECO:0000313" key="5">
    <source>
        <dbReference type="EMBL" id="CAG2186508.1"/>
    </source>
</evidence>
<dbReference type="GO" id="GO:0005576">
    <property type="term" value="C:extracellular region"/>
    <property type="evidence" value="ECO:0007669"/>
    <property type="project" value="UniProtKB-SubCell"/>
</dbReference>
<dbReference type="InterPro" id="IPR015819">
    <property type="entry name" value="Lipid_transp_b-sht_shell"/>
</dbReference>
<proteinExistence type="predicted"/>
<name>A0A8S3PTY2_MYTED</name>
<dbReference type="SUPFAM" id="SSF56968">
    <property type="entry name" value="Lipovitellin-phosvitin complex, beta-sheet shell regions"/>
    <property type="match status" value="1"/>
</dbReference>
<dbReference type="PANTHER" id="PTHR23345">
    <property type="entry name" value="VITELLOGENIN-RELATED"/>
    <property type="match status" value="1"/>
</dbReference>
<evidence type="ECO:0000256" key="3">
    <source>
        <dbReference type="ARBA" id="ARBA00023180"/>
    </source>
</evidence>
<dbReference type="Proteomes" id="UP000683360">
    <property type="component" value="Unassembled WGS sequence"/>
</dbReference>
<reference evidence="5" key="1">
    <citation type="submission" date="2021-03" db="EMBL/GenBank/DDBJ databases">
        <authorList>
            <person name="Bekaert M."/>
        </authorList>
    </citation>
    <scope>NUCLEOTIDE SEQUENCE</scope>
</reference>
<sequence>MTNITFDLFGHSVNLLEIGGRMEGLEYFLESYFGPNGYFQENDVKEVTKQNIKGISNTKMEDIDRQFDTESDSLKGDLYMRVFGNELLFTRFTGLSDITDGKSINILDILTALAKKQEYSFTQSYVFLDSSVIIPTMAGFPLNLTIDGSATVDLRASGKMDLTKITDRSPSLSLDGYMKPSGAVQINSMMSVDAFVTKSGMKMVSTMHSSSSLEGHVELKNGKVLSAQIKTPFDKMEVFNIKTAFFTVHRESEREQKMITANRQTKKVCSGDKLAKITGLELCAELQYPNASLIADAPYFPMTGPVSAGLTLLKRDTHASYNMEYKFVKEKQEARARVAFSTPGSKEDRELSFDCLVRSDPLLEISMISPWKRVSIRVNLISKKAMSSMKTSISFEPGKDYSFESRLQNTQTKKATKLMPYLSIRTPKEEVTALGGSMEYKSGSLILVDITLDRLLDKTVKVFTKLTRTLRKSNARYQSKVDIRTPLLRAKGTSNIVLQKTAVITRVNLDYVIPRISRDKITVNSKINYGFTKSVWSLAGKGYVYIYECY</sequence>
<dbReference type="GO" id="GO:0005319">
    <property type="term" value="F:lipid transporter activity"/>
    <property type="evidence" value="ECO:0007669"/>
    <property type="project" value="InterPro"/>
</dbReference>
<keyword evidence="6" id="KW-1185">Reference proteome</keyword>
<gene>
    <name evidence="5" type="ORF">MEDL_2034</name>
</gene>
<keyword evidence="3" id="KW-0325">Glycoprotein</keyword>
<accession>A0A8S3PTY2</accession>
<feature type="domain" description="Vitellinogen open beta-sheet" evidence="4">
    <location>
        <begin position="1"/>
        <end position="248"/>
    </location>
</feature>